<feature type="domain" description="Glycoside hydrolase family 2 catalytic" evidence="5">
    <location>
        <begin position="246"/>
        <end position="411"/>
    </location>
</feature>
<dbReference type="InterPro" id="IPR006102">
    <property type="entry name" value="Ig-like_GH2"/>
</dbReference>
<dbReference type="Pfam" id="PF16355">
    <property type="entry name" value="DUF4982"/>
    <property type="match status" value="1"/>
</dbReference>
<name>A0ABT6NHE7_9FIRM</name>
<comment type="similarity">
    <text evidence="1">Belongs to the glycosyl hydrolase 2 family.</text>
</comment>
<evidence type="ECO:0000259" key="5">
    <source>
        <dbReference type="Pfam" id="PF02836"/>
    </source>
</evidence>
<evidence type="ECO:0000313" key="9">
    <source>
        <dbReference type="EMBL" id="MDH8679864.1"/>
    </source>
</evidence>
<dbReference type="SUPFAM" id="SSF49785">
    <property type="entry name" value="Galactose-binding domain-like"/>
    <property type="match status" value="1"/>
</dbReference>
<dbReference type="InterPro" id="IPR032311">
    <property type="entry name" value="DUF4982"/>
</dbReference>
<dbReference type="InterPro" id="IPR006104">
    <property type="entry name" value="Glyco_hydro_2_N"/>
</dbReference>
<dbReference type="EMBL" id="JARYZI010000019">
    <property type="protein sequence ID" value="MDH8679864.1"/>
    <property type="molecule type" value="Genomic_DNA"/>
</dbReference>
<dbReference type="PANTHER" id="PTHR42732">
    <property type="entry name" value="BETA-GALACTOSIDASE"/>
    <property type="match status" value="1"/>
</dbReference>
<keyword evidence="2 9" id="KW-0378">Hydrolase</keyword>
<dbReference type="PRINTS" id="PR00132">
    <property type="entry name" value="GLHYDRLASE2"/>
</dbReference>
<evidence type="ECO:0000259" key="4">
    <source>
        <dbReference type="Pfam" id="PF00703"/>
    </source>
</evidence>
<dbReference type="SUPFAM" id="SSF49303">
    <property type="entry name" value="beta-Galactosidase/glucuronidase domain"/>
    <property type="match status" value="1"/>
</dbReference>
<dbReference type="InterPro" id="IPR006103">
    <property type="entry name" value="Glyco_hydro_2_cat"/>
</dbReference>
<evidence type="ECO:0000259" key="8">
    <source>
        <dbReference type="Pfam" id="PF18565"/>
    </source>
</evidence>
<evidence type="ECO:0000256" key="1">
    <source>
        <dbReference type="ARBA" id="ARBA00007401"/>
    </source>
</evidence>
<dbReference type="InterPro" id="IPR051913">
    <property type="entry name" value="GH2_Domain-Containing"/>
</dbReference>
<dbReference type="Pfam" id="PF02837">
    <property type="entry name" value="Glyco_hydro_2_N"/>
    <property type="match status" value="1"/>
</dbReference>
<proteinExistence type="inferred from homology"/>
<dbReference type="RefSeq" id="WP_281095758.1">
    <property type="nucleotide sequence ID" value="NZ_JARYZI010000019.1"/>
</dbReference>
<dbReference type="Gene3D" id="2.60.40.10">
    <property type="entry name" value="Immunoglobulins"/>
    <property type="match status" value="3"/>
</dbReference>
<dbReference type="InterPro" id="IPR008979">
    <property type="entry name" value="Galactose-bd-like_sf"/>
</dbReference>
<evidence type="ECO:0000313" key="10">
    <source>
        <dbReference type="Proteomes" id="UP001158045"/>
    </source>
</evidence>
<keyword evidence="3" id="KW-0326">Glycosidase</keyword>
<dbReference type="InterPro" id="IPR040605">
    <property type="entry name" value="Glyco_hydro2_dom5"/>
</dbReference>
<protein>
    <submittedName>
        <fullName evidence="9">Glycoside hydrolase family 2 TIM barrel-domain containing protein</fullName>
    </submittedName>
</protein>
<dbReference type="InterPro" id="IPR017853">
    <property type="entry name" value="GH"/>
</dbReference>
<dbReference type="SUPFAM" id="SSF51445">
    <property type="entry name" value="(Trans)glycosidases"/>
    <property type="match status" value="1"/>
</dbReference>
<dbReference type="PANTHER" id="PTHR42732:SF1">
    <property type="entry name" value="BETA-MANNOSIDASE"/>
    <property type="match status" value="1"/>
</dbReference>
<dbReference type="InterPro" id="IPR006101">
    <property type="entry name" value="Glyco_hydro_2"/>
</dbReference>
<feature type="domain" description="Glycoside hydrolase family 2" evidence="8">
    <location>
        <begin position="700"/>
        <end position="777"/>
    </location>
</feature>
<dbReference type="InterPro" id="IPR013783">
    <property type="entry name" value="Ig-like_fold"/>
</dbReference>
<dbReference type="InterPro" id="IPR036156">
    <property type="entry name" value="Beta-gal/glucu_dom_sf"/>
</dbReference>
<evidence type="ECO:0000259" key="6">
    <source>
        <dbReference type="Pfam" id="PF02837"/>
    </source>
</evidence>
<evidence type="ECO:0000259" key="7">
    <source>
        <dbReference type="Pfam" id="PF16355"/>
    </source>
</evidence>
<comment type="caution">
    <text evidence="9">The sequence shown here is derived from an EMBL/GenBank/DDBJ whole genome shotgun (WGS) entry which is preliminary data.</text>
</comment>
<dbReference type="Pfam" id="PF00703">
    <property type="entry name" value="Glyco_hydro_2"/>
    <property type="match status" value="1"/>
</dbReference>
<dbReference type="Pfam" id="PF02836">
    <property type="entry name" value="Glyco_hydro_2_C"/>
    <property type="match status" value="1"/>
</dbReference>
<feature type="domain" description="DUF4982" evidence="7">
    <location>
        <begin position="618"/>
        <end position="675"/>
    </location>
</feature>
<sequence>MKKINLNENWIYGHVGSDHGTYVNIPHDAMLSEKRTSTSKGGVNTGWYEGYDYWYERKIVGDEALINSCVILEFEGIYHNSEVYFNGEKVGSRPYGYSNFYVDLTGKIVEGENHLRVIARNADQPNSRWYSGAGIYRPVSLYVLPKEHILLNGIQIKTVNYSTGEVEITIKTNAKDTARVEILCEDKCIKTIYVDVNQSESVNLVIPNVKAWFPETPFLYQCRVTFGMDIQSVTFGVRTINVDAKNGFCINDKKIILKGACIHHDNGILGACSYAFSERRKIERLQEAGYNAIRSAHNPCSKALLKACDELGMLVMDEFVDCWYIHKTKYDYVNYFEEWWKSDLKDMVDKNFNHPSVIMYSIGNEVSETAQPKGIELTKVMTNYLHELDDSRPVTCGVNIFFNLLSSLGLGVYTDEKAQKSAYAEDRSKAKNAVGSEFYNRLAGLLGDKAMKFGATLYGCDIKTKDAFSYLDIAGYNYGILRYKKDVKKYPDRIILGTETFCKDAYQFIKLAEKHPSIIGDFVWAGMDYLGEVGIGSHEYSDYADNFNSGVGWISAGSGRIDLTGKLLAEALYTRVAFGLDEINIAVVPADRYKAPHSPSAWKMTNARDSWAWNGCDGNKVKIEIYSVAHSVRLYLNNKIIGEKKTGKHGRTYFYTKYFPGELKAIALDEAKKEIATKILVSATNHTILKILPEKTVIGTHELAYIRFKYTDEYGVLKPLARGEIKLSVSGGNLLGFGHGCPFNKDGYLNIYSDTYYGEALAIIEPLGTLIEVEATSKFGIGKVAIEVLPK</sequence>
<dbReference type="Proteomes" id="UP001158045">
    <property type="component" value="Unassembled WGS sequence"/>
</dbReference>
<dbReference type="Gene3D" id="3.20.20.80">
    <property type="entry name" value="Glycosidases"/>
    <property type="match status" value="1"/>
</dbReference>
<gene>
    <name evidence="9" type="ORF">QE109_17085</name>
</gene>
<reference evidence="9 10" key="1">
    <citation type="submission" date="2023-04" db="EMBL/GenBank/DDBJ databases">
        <title>Fusibacter bizertensis strain WBS, isolated from littoral bottom sediments of the Arctic seas - biochemical and genomic analysis.</title>
        <authorList>
            <person name="Brioukhanov A.L."/>
        </authorList>
    </citation>
    <scope>NUCLEOTIDE SEQUENCE [LARGE SCALE GENOMIC DNA]</scope>
    <source>
        <strain evidence="9 10">WBS</strain>
    </source>
</reference>
<dbReference type="Pfam" id="PF18565">
    <property type="entry name" value="Glyco_hydro2_C5"/>
    <property type="match status" value="1"/>
</dbReference>
<feature type="domain" description="Glycoside hydrolase family 2 immunoglobulin-like beta-sandwich" evidence="4">
    <location>
        <begin position="156"/>
        <end position="238"/>
    </location>
</feature>
<accession>A0ABT6NHE7</accession>
<evidence type="ECO:0000256" key="2">
    <source>
        <dbReference type="ARBA" id="ARBA00022801"/>
    </source>
</evidence>
<organism evidence="9 10">
    <name type="scientific">Fusibacter bizertensis</name>
    <dbReference type="NCBI Taxonomy" id="1488331"/>
    <lineage>
        <taxon>Bacteria</taxon>
        <taxon>Bacillati</taxon>
        <taxon>Bacillota</taxon>
        <taxon>Clostridia</taxon>
        <taxon>Eubacteriales</taxon>
        <taxon>Eubacteriales Family XII. Incertae Sedis</taxon>
        <taxon>Fusibacter</taxon>
    </lineage>
</organism>
<keyword evidence="10" id="KW-1185">Reference proteome</keyword>
<dbReference type="GO" id="GO:0016787">
    <property type="term" value="F:hydrolase activity"/>
    <property type="evidence" value="ECO:0007669"/>
    <property type="project" value="UniProtKB-KW"/>
</dbReference>
<evidence type="ECO:0000256" key="3">
    <source>
        <dbReference type="ARBA" id="ARBA00023295"/>
    </source>
</evidence>
<feature type="domain" description="Glycosyl hydrolases family 2 sugar binding" evidence="6">
    <location>
        <begin position="53"/>
        <end position="145"/>
    </location>
</feature>
<dbReference type="Gene3D" id="2.60.120.260">
    <property type="entry name" value="Galactose-binding domain-like"/>
    <property type="match status" value="1"/>
</dbReference>